<evidence type="ECO:0000313" key="3">
    <source>
        <dbReference type="Proteomes" id="UP000800093"/>
    </source>
</evidence>
<accession>A0A9P4K1K2</accession>
<organism evidence="2 3">
    <name type="scientific">Lojkania enalia</name>
    <dbReference type="NCBI Taxonomy" id="147567"/>
    <lineage>
        <taxon>Eukaryota</taxon>
        <taxon>Fungi</taxon>
        <taxon>Dikarya</taxon>
        <taxon>Ascomycota</taxon>
        <taxon>Pezizomycotina</taxon>
        <taxon>Dothideomycetes</taxon>
        <taxon>Pleosporomycetidae</taxon>
        <taxon>Pleosporales</taxon>
        <taxon>Pleosporales incertae sedis</taxon>
        <taxon>Lojkania</taxon>
    </lineage>
</organism>
<keyword evidence="3" id="KW-1185">Reference proteome</keyword>
<keyword evidence="1" id="KW-0472">Membrane</keyword>
<name>A0A9P4K1K2_9PLEO</name>
<sequence>MIRRSLITPIIVRPMLLGVAFATIGLLLRRSSLRFSVTSSSTPARPNRLDHYADLLS</sequence>
<protein>
    <submittedName>
        <fullName evidence="2">Uncharacterized protein</fullName>
    </submittedName>
</protein>
<dbReference type="AlphaFoldDB" id="A0A9P4K1K2"/>
<reference evidence="3" key="1">
    <citation type="journal article" date="2020" name="Stud. Mycol.">
        <title>101 Dothideomycetes genomes: A test case for predicting lifestyles and emergence of pathogens.</title>
        <authorList>
            <person name="Haridas S."/>
            <person name="Albert R."/>
            <person name="Binder M."/>
            <person name="Bloem J."/>
            <person name="LaButti K."/>
            <person name="Salamov A."/>
            <person name="Andreopoulos B."/>
            <person name="Baker S."/>
            <person name="Barry K."/>
            <person name="Bills G."/>
            <person name="Bluhm B."/>
            <person name="Cannon C."/>
            <person name="Castanera R."/>
            <person name="Culley D."/>
            <person name="Daum C."/>
            <person name="Ezra D."/>
            <person name="Gonzalez J."/>
            <person name="Henrissat B."/>
            <person name="Kuo A."/>
            <person name="Liang C."/>
            <person name="Lipzen A."/>
            <person name="Lutzoni F."/>
            <person name="Magnuson J."/>
            <person name="Mondo S."/>
            <person name="Nolan M."/>
            <person name="Ohm R."/>
            <person name="Pangilinan J."/>
            <person name="Park H.-J."/>
            <person name="Ramirez L."/>
            <person name="Alfaro M."/>
            <person name="Sun H."/>
            <person name="Tritt A."/>
            <person name="Yoshinaga Y."/>
            <person name="Zwiers L.-H."/>
            <person name="Turgeon B."/>
            <person name="Goodwin S."/>
            <person name="Spatafora J."/>
            <person name="Crous P."/>
            <person name="Grigoriev I."/>
        </authorList>
    </citation>
    <scope>NUCLEOTIDE SEQUENCE [LARGE SCALE GENOMIC DNA]</scope>
    <source>
        <strain evidence="3">CBS 304.66</strain>
    </source>
</reference>
<keyword evidence="1" id="KW-0812">Transmembrane</keyword>
<dbReference type="Proteomes" id="UP000800093">
    <property type="component" value="Unassembled WGS sequence"/>
</dbReference>
<comment type="caution">
    <text evidence="2">The sequence shown here is derived from an EMBL/GenBank/DDBJ whole genome shotgun (WGS) entry which is preliminary data.</text>
</comment>
<keyword evidence="1" id="KW-1133">Transmembrane helix</keyword>
<gene>
    <name evidence="2" type="ORF">CC78DRAFT_536926</name>
</gene>
<dbReference type="EMBL" id="ML986704">
    <property type="protein sequence ID" value="KAF2259637.1"/>
    <property type="molecule type" value="Genomic_DNA"/>
</dbReference>
<evidence type="ECO:0000313" key="2">
    <source>
        <dbReference type="EMBL" id="KAF2259637.1"/>
    </source>
</evidence>
<feature type="transmembrane region" description="Helical" evidence="1">
    <location>
        <begin position="6"/>
        <end position="28"/>
    </location>
</feature>
<evidence type="ECO:0000256" key="1">
    <source>
        <dbReference type="SAM" id="Phobius"/>
    </source>
</evidence>
<proteinExistence type="predicted"/>